<proteinExistence type="inferred from homology"/>
<accession>A0ABC9CKZ0</accession>
<gene>
    <name evidence="6" type="ORF">URODEC1_LOCUS76206</name>
</gene>
<sequence length="375" mass="41215">MRPSKHTGRTILASLMDLFLLLHSVLMHISAAIIILIYIPLSIPVKLFVWAVVKPLRKEDLRGKVVLITGASSGIGEELAYQYAKKGACLSLVARRKQALEGVAAAARERGSPDVLVVPADVSDPEQSRRAVEQTVSHFGKLNHLVANAGTWSICFFDEITNITAFTKMMDVNFWGSVYPAYYALPHLKASKGKLVVSSSIAATAPASRLSLYNATKAAQLRFYETLRSEFGSEVGITILTAGFVESEMTKGKAIQRDGEVAVDEEARDAQIGVFPVARVQKLCEVALNGIRRGDWYVTWPSLYRPVPLIACLAPEVLTWQSYALYNAKKGSPPLSQRMQEATGAKRFYPPSLRRHPGVKTERTDDHEEDAASNV</sequence>
<dbReference type="GO" id="GO:0016491">
    <property type="term" value="F:oxidoreductase activity"/>
    <property type="evidence" value="ECO:0007669"/>
    <property type="project" value="UniProtKB-KW"/>
</dbReference>
<evidence type="ECO:0008006" key="8">
    <source>
        <dbReference type="Google" id="ProtNLM"/>
    </source>
</evidence>
<evidence type="ECO:0000313" key="7">
    <source>
        <dbReference type="Proteomes" id="UP001497457"/>
    </source>
</evidence>
<dbReference type="EMBL" id="OZ075113">
    <property type="protein sequence ID" value="CAL5021823.1"/>
    <property type="molecule type" value="Genomic_DNA"/>
</dbReference>
<keyword evidence="5" id="KW-0472">Membrane</keyword>
<evidence type="ECO:0000256" key="2">
    <source>
        <dbReference type="ARBA" id="ARBA00006484"/>
    </source>
</evidence>
<keyword evidence="3" id="KW-0560">Oxidoreductase</keyword>
<dbReference type="SUPFAM" id="SSF51735">
    <property type="entry name" value="NAD(P)-binding Rossmann-fold domains"/>
    <property type="match status" value="1"/>
</dbReference>
<dbReference type="Proteomes" id="UP001497457">
    <property type="component" value="Chromosome 3rd"/>
</dbReference>
<evidence type="ECO:0000256" key="1">
    <source>
        <dbReference type="ARBA" id="ARBA00004606"/>
    </source>
</evidence>
<dbReference type="PANTHER" id="PTHR43391">
    <property type="entry name" value="RETINOL DEHYDROGENASE-RELATED"/>
    <property type="match status" value="1"/>
</dbReference>
<dbReference type="PRINTS" id="PR00081">
    <property type="entry name" value="GDHRDH"/>
</dbReference>
<protein>
    <recommendedName>
        <fullName evidence="8">11-beta-hydroxysteroid dehydrogenase 1B</fullName>
    </recommendedName>
</protein>
<dbReference type="InterPro" id="IPR036291">
    <property type="entry name" value="NAD(P)-bd_dom_sf"/>
</dbReference>
<dbReference type="GO" id="GO:0016020">
    <property type="term" value="C:membrane"/>
    <property type="evidence" value="ECO:0007669"/>
    <property type="project" value="UniProtKB-SubCell"/>
</dbReference>
<name>A0ABC9CKZ0_9POAL</name>
<comment type="similarity">
    <text evidence="2">Belongs to the short-chain dehydrogenases/reductases (SDR) family.</text>
</comment>
<comment type="subcellular location">
    <subcellularLocation>
        <location evidence="1">Membrane</location>
        <topology evidence="1">Single-pass type II membrane protein</topology>
    </subcellularLocation>
</comment>
<dbReference type="Gene3D" id="3.40.50.720">
    <property type="entry name" value="NAD(P)-binding Rossmann-like Domain"/>
    <property type="match status" value="1"/>
</dbReference>
<keyword evidence="5" id="KW-0812">Transmembrane</keyword>
<evidence type="ECO:0000256" key="4">
    <source>
        <dbReference type="SAM" id="MobiDB-lite"/>
    </source>
</evidence>
<dbReference type="PANTHER" id="PTHR43391:SF46">
    <property type="entry name" value="11-BETA-HYDROXYSTEROID DEHYDROGENASE 1B"/>
    <property type="match status" value="1"/>
</dbReference>
<evidence type="ECO:0000313" key="6">
    <source>
        <dbReference type="EMBL" id="CAL5021823.1"/>
    </source>
</evidence>
<keyword evidence="5" id="KW-1133">Transmembrane helix</keyword>
<reference evidence="6" key="1">
    <citation type="submission" date="2024-10" db="EMBL/GenBank/DDBJ databases">
        <authorList>
            <person name="Ryan C."/>
        </authorList>
    </citation>
    <scope>NUCLEOTIDE SEQUENCE [LARGE SCALE GENOMIC DNA]</scope>
</reference>
<dbReference type="AlphaFoldDB" id="A0ABC9CKZ0"/>
<keyword evidence="7" id="KW-1185">Reference proteome</keyword>
<evidence type="ECO:0000256" key="5">
    <source>
        <dbReference type="SAM" id="Phobius"/>
    </source>
</evidence>
<feature type="region of interest" description="Disordered" evidence="4">
    <location>
        <begin position="333"/>
        <end position="375"/>
    </location>
</feature>
<organism evidence="6 7">
    <name type="scientific">Urochloa decumbens</name>
    <dbReference type="NCBI Taxonomy" id="240449"/>
    <lineage>
        <taxon>Eukaryota</taxon>
        <taxon>Viridiplantae</taxon>
        <taxon>Streptophyta</taxon>
        <taxon>Embryophyta</taxon>
        <taxon>Tracheophyta</taxon>
        <taxon>Spermatophyta</taxon>
        <taxon>Magnoliopsida</taxon>
        <taxon>Liliopsida</taxon>
        <taxon>Poales</taxon>
        <taxon>Poaceae</taxon>
        <taxon>PACMAD clade</taxon>
        <taxon>Panicoideae</taxon>
        <taxon>Panicodae</taxon>
        <taxon>Paniceae</taxon>
        <taxon>Melinidinae</taxon>
        <taxon>Urochloa</taxon>
    </lineage>
</organism>
<feature type="transmembrane region" description="Helical" evidence="5">
    <location>
        <begin position="12"/>
        <end position="39"/>
    </location>
</feature>
<evidence type="ECO:0000256" key="3">
    <source>
        <dbReference type="ARBA" id="ARBA00023002"/>
    </source>
</evidence>
<dbReference type="Pfam" id="PF00106">
    <property type="entry name" value="adh_short"/>
    <property type="match status" value="1"/>
</dbReference>
<dbReference type="InterPro" id="IPR002347">
    <property type="entry name" value="SDR_fam"/>
</dbReference>